<evidence type="ECO:0000313" key="3">
    <source>
        <dbReference type="Proteomes" id="UP000077623"/>
    </source>
</evidence>
<accession>A0A1A9QDF7</accession>
<sequence length="164" mass="18773">MYHKTIKDKLTSKGIKLINKDADTKIWQLAWGEINEDDTLKNIEATVKGHDTLKTWCTGAYDKSLSDKVNLDKTEKICSQPALTISEKLNKKKKEFTKDWATKLTAVKQENNLIAKLKTINNKLSKVEENKDNQDALKGWCEKQLNVELTVEGTEYKEVEKLCV</sequence>
<evidence type="ECO:0000313" key="2">
    <source>
        <dbReference type="EMBL" id="OAL09985.1"/>
    </source>
</evidence>
<comment type="caution">
    <text evidence="2">The sequence shown here is derived from an EMBL/GenBank/DDBJ whole genome shotgun (WGS) entry which is preliminary data.</text>
</comment>
<keyword evidence="3" id="KW-1185">Reference proteome</keyword>
<proteinExistence type="predicted"/>
<dbReference type="Proteomes" id="UP000077623">
    <property type="component" value="Unassembled WGS sequence"/>
</dbReference>
<dbReference type="RefSeq" id="WP_187150371.1">
    <property type="nucleotide sequence ID" value="NZ_LWUJ01000012.1"/>
</dbReference>
<dbReference type="STRING" id="432608.A6V39_03670"/>
<name>A0A1A9QDF7_9MOLU</name>
<keyword evidence="1" id="KW-0175">Coiled coil</keyword>
<evidence type="ECO:0000256" key="1">
    <source>
        <dbReference type="SAM" id="Coils"/>
    </source>
</evidence>
<feature type="coiled-coil region" evidence="1">
    <location>
        <begin position="110"/>
        <end position="137"/>
    </location>
</feature>
<protein>
    <submittedName>
        <fullName evidence="2">Uncharacterized protein</fullName>
    </submittedName>
</protein>
<gene>
    <name evidence="2" type="ORF">A6V39_03670</name>
</gene>
<organism evidence="2 3">
    <name type="scientific">Candidatus Mycoplasma haematobovis</name>
    <dbReference type="NCBI Taxonomy" id="432608"/>
    <lineage>
        <taxon>Bacteria</taxon>
        <taxon>Bacillati</taxon>
        <taxon>Mycoplasmatota</taxon>
        <taxon>Mollicutes</taxon>
        <taxon>Mycoplasmataceae</taxon>
        <taxon>Mycoplasma</taxon>
    </lineage>
</organism>
<reference evidence="3" key="1">
    <citation type="submission" date="2016-04" db="EMBL/GenBank/DDBJ databases">
        <authorList>
            <person name="Quiroz-Castaneda R.E."/>
            <person name="Martinez-Ocampo F."/>
        </authorList>
    </citation>
    <scope>NUCLEOTIDE SEQUENCE [LARGE SCALE GENOMIC DNA]</scope>
    <source>
        <strain evidence="3">INIFAP01</strain>
    </source>
</reference>
<dbReference type="EMBL" id="LWUJ01000012">
    <property type="protein sequence ID" value="OAL09985.1"/>
    <property type="molecule type" value="Genomic_DNA"/>
</dbReference>
<dbReference type="AlphaFoldDB" id="A0A1A9QDF7"/>